<dbReference type="AlphaFoldDB" id="A0A830BSI0"/>
<protein>
    <recommendedName>
        <fullName evidence="2">Gag1-like clamp domain-containing protein</fullName>
    </recommendedName>
</protein>
<dbReference type="InterPro" id="IPR025124">
    <property type="entry name" value="Gag1-like_clamp"/>
</dbReference>
<dbReference type="EMBL" id="BMAC01000177">
    <property type="protein sequence ID" value="GFP88972.1"/>
    <property type="molecule type" value="Genomic_DNA"/>
</dbReference>
<dbReference type="PANTHER" id="PTHR33373">
    <property type="entry name" value="OS07G0479600 PROTEIN"/>
    <property type="match status" value="1"/>
</dbReference>
<feature type="region of interest" description="Disordered" evidence="1">
    <location>
        <begin position="14"/>
        <end position="33"/>
    </location>
</feature>
<gene>
    <name evidence="3" type="ORF">PHJA_001040900</name>
</gene>
<keyword evidence="4" id="KW-1185">Reference proteome</keyword>
<name>A0A830BSI0_9LAMI</name>
<feature type="domain" description="Gag1-like clamp" evidence="2">
    <location>
        <begin position="8"/>
        <end position="67"/>
    </location>
</feature>
<organism evidence="3 4">
    <name type="scientific">Phtheirospermum japonicum</name>
    <dbReference type="NCBI Taxonomy" id="374723"/>
    <lineage>
        <taxon>Eukaryota</taxon>
        <taxon>Viridiplantae</taxon>
        <taxon>Streptophyta</taxon>
        <taxon>Embryophyta</taxon>
        <taxon>Tracheophyta</taxon>
        <taxon>Spermatophyta</taxon>
        <taxon>Magnoliopsida</taxon>
        <taxon>eudicotyledons</taxon>
        <taxon>Gunneridae</taxon>
        <taxon>Pentapetalae</taxon>
        <taxon>asterids</taxon>
        <taxon>lamiids</taxon>
        <taxon>Lamiales</taxon>
        <taxon>Orobanchaceae</taxon>
        <taxon>Orobanchaceae incertae sedis</taxon>
        <taxon>Phtheirospermum</taxon>
    </lineage>
</organism>
<dbReference type="Pfam" id="PF13259">
    <property type="entry name" value="clamp_Gag1-like"/>
    <property type="match status" value="1"/>
</dbReference>
<proteinExistence type="predicted"/>
<reference evidence="3" key="1">
    <citation type="submission" date="2020-07" db="EMBL/GenBank/DDBJ databases">
        <title>Ethylene signaling mediates host invasion by parasitic plants.</title>
        <authorList>
            <person name="Yoshida S."/>
        </authorList>
    </citation>
    <scope>NUCLEOTIDE SEQUENCE</scope>
    <source>
        <strain evidence="3">Okayama</strain>
    </source>
</reference>
<dbReference type="Proteomes" id="UP000653305">
    <property type="component" value="Unassembled WGS sequence"/>
</dbReference>
<evidence type="ECO:0000313" key="4">
    <source>
        <dbReference type="Proteomes" id="UP000653305"/>
    </source>
</evidence>
<accession>A0A830BSI0</accession>
<evidence type="ECO:0000256" key="1">
    <source>
        <dbReference type="SAM" id="MobiDB-lite"/>
    </source>
</evidence>
<evidence type="ECO:0000313" key="3">
    <source>
        <dbReference type="EMBL" id="GFP88972.1"/>
    </source>
</evidence>
<dbReference type="OrthoDB" id="1896025at2759"/>
<sequence>MSCTEVPSCESISSEIVSTQTHEAHGAGDSTKPSKFVNHGLLLWNQDRQKWIGDKKAVSRSKKLRMPKLR</sequence>
<evidence type="ECO:0000259" key="2">
    <source>
        <dbReference type="Pfam" id="PF13259"/>
    </source>
</evidence>
<dbReference type="PANTHER" id="PTHR33373:SF1">
    <property type="entry name" value="DUF4050 DOMAIN-CONTAINING PROTEIN"/>
    <property type="match status" value="1"/>
</dbReference>
<comment type="caution">
    <text evidence="3">The sequence shown here is derived from an EMBL/GenBank/DDBJ whole genome shotgun (WGS) entry which is preliminary data.</text>
</comment>